<evidence type="ECO:0000256" key="2">
    <source>
        <dbReference type="ARBA" id="ARBA00010942"/>
    </source>
</evidence>
<dbReference type="PRINTS" id="PR00702">
    <property type="entry name" value="ACRIFLAVINRP"/>
</dbReference>
<feature type="transmembrane region" description="Helical" evidence="9">
    <location>
        <begin position="12"/>
        <end position="32"/>
    </location>
</feature>
<accession>A0ABU0MJE3</accession>
<feature type="transmembrane region" description="Helical" evidence="9">
    <location>
        <begin position="470"/>
        <end position="497"/>
    </location>
</feature>
<evidence type="ECO:0000313" key="11">
    <source>
        <dbReference type="Proteomes" id="UP001244552"/>
    </source>
</evidence>
<evidence type="ECO:0000256" key="9">
    <source>
        <dbReference type="RuleBase" id="RU364070"/>
    </source>
</evidence>
<dbReference type="PANTHER" id="PTHR32063:SF13">
    <property type="entry name" value="MULTIDRUG EFFLUX PUMP SUBUNIT ACRB-RELATED"/>
    <property type="match status" value="1"/>
</dbReference>
<evidence type="ECO:0000313" key="10">
    <source>
        <dbReference type="EMBL" id="MDQ0533522.1"/>
    </source>
</evidence>
<evidence type="ECO:0000256" key="8">
    <source>
        <dbReference type="ARBA" id="ARBA00023136"/>
    </source>
</evidence>
<feature type="transmembrane region" description="Helical" evidence="9">
    <location>
        <begin position="340"/>
        <end position="359"/>
    </location>
</feature>
<dbReference type="SUPFAM" id="SSF82714">
    <property type="entry name" value="Multidrug efflux transporter AcrB TolC docking domain, DN and DC subdomains"/>
    <property type="match status" value="2"/>
</dbReference>
<feature type="transmembrane region" description="Helical" evidence="9">
    <location>
        <begin position="1017"/>
        <end position="1039"/>
    </location>
</feature>
<feature type="transmembrane region" description="Helical" evidence="9">
    <location>
        <begin position="546"/>
        <end position="565"/>
    </location>
</feature>
<keyword evidence="3 9" id="KW-0813">Transport</keyword>
<feature type="transmembrane region" description="Helical" evidence="9">
    <location>
        <begin position="438"/>
        <end position="458"/>
    </location>
</feature>
<dbReference type="Gene3D" id="1.20.1640.10">
    <property type="entry name" value="Multidrug efflux transporter AcrB transmembrane domain"/>
    <property type="match status" value="2"/>
</dbReference>
<sequence length="1056" mass="112720">MSKFFIDRPVFAWVIAIVIMMAGALAILRLPVEQYPKIAPPTVSITASYPGASAKTLEDTVTQVIEQKMTGLDHFRYMSSTSDSSGNVTITLTFEPSANPDIAQVQVQNKLQLAVPLLPQEVQQRGLQVSKAGNDFLLVVGFVSSDGRLSQGDIADYVTSNLQDTISRVEGVGDVTVFGPQHAMRIWLDPDALNNFKLTTTDVSNAIKAQNAQVSAGQLGGAPAVPGQQINATITAQSRLQTPAQFGAILLRVNPDGSQVRLRDVSRIEIGSETYEIAAQYNGRPAAGVGIKLATGANALDTAAAVKARVAELQPFFPAGIEVIYPYDTTPFVELSIHEVIKTLFEAIVLVFVVMYLFLQNFRATLIPTIAVPVVLLGSFGVLSAFGFSINVLTMFGMVLAIGLLVDDAIVVVENVERVMSEEGLPPREATRKSMDQITGALVGIALVLSAVFVPMAFFGGSAGAIYRQFSLTIVSAMALSVLVALVLTPALCATLLKPLPAGSHGQGHGDGHGHAKRGFFGLFNRGFDATSRVYVGGVRGALNRLGRFFLAYALILGGLGYLFVQMPTSFLPTEDRGQLFVLWSAPPNASAQRTAETGKAVTSYFLEKEKDSVEGLFTIVGFNFSGRGQNAGMAFVRLKDWSERTLPGQKPQAIAGRAMGALSALKDAVVFSFLPPSVPGLGNATGFDLQLVDRGGLGHDKLMQARNQLLGMAAQNPKLTGVRPNGLEDTPQFKLDVDREKASALGLSLSDINTTLAVAWGSSYVNDFIDNGRVKKVYLQADAPYRMQPSDIDRWYVRNGNGQMVPFSAFSTSQWIFGSPKLERYNGTPSLNIQGSAAPGISSGEAMTEMEAMMAKLPEGIGYEWTGLSYEERLSGSQAPALYALSMIIVFLCLAALYESWSVPVSVILVVPLGVIGAVIAATLRGLPSDVYFQVGLLTTIGLSAKNAILIVEFAKSLYDQGMELKEAAAEACRQRLRPIIMTSMAFILGVLPLAISTGAGSESQNAIGVGVMGGMISATVLAVVFVPVFFVAVYRLFVRRRPGHGAMPQPAAGD</sequence>
<dbReference type="NCBIfam" id="TIGR00915">
    <property type="entry name" value="2A0602"/>
    <property type="match status" value="1"/>
</dbReference>
<dbReference type="Proteomes" id="UP001244552">
    <property type="component" value="Unassembled WGS sequence"/>
</dbReference>
<keyword evidence="6 9" id="KW-0812">Transmembrane</keyword>
<evidence type="ECO:0000256" key="3">
    <source>
        <dbReference type="ARBA" id="ARBA00022448"/>
    </source>
</evidence>
<dbReference type="EMBL" id="JAUSVU010000007">
    <property type="protein sequence ID" value="MDQ0533522.1"/>
    <property type="molecule type" value="Genomic_DNA"/>
</dbReference>
<organism evidence="10 11">
    <name type="scientific">Azospirillum picis</name>
    <dbReference type="NCBI Taxonomy" id="488438"/>
    <lineage>
        <taxon>Bacteria</taxon>
        <taxon>Pseudomonadati</taxon>
        <taxon>Pseudomonadota</taxon>
        <taxon>Alphaproteobacteria</taxon>
        <taxon>Rhodospirillales</taxon>
        <taxon>Azospirillaceae</taxon>
        <taxon>Azospirillum</taxon>
    </lineage>
</organism>
<evidence type="ECO:0000256" key="4">
    <source>
        <dbReference type="ARBA" id="ARBA00022475"/>
    </source>
</evidence>
<dbReference type="Gene3D" id="3.30.70.1430">
    <property type="entry name" value="Multidrug efflux transporter AcrB pore domain"/>
    <property type="match status" value="2"/>
</dbReference>
<comment type="caution">
    <text evidence="9">Lacks conserved residue(s) required for the propagation of feature annotation.</text>
</comment>
<evidence type="ECO:0000256" key="7">
    <source>
        <dbReference type="ARBA" id="ARBA00022989"/>
    </source>
</evidence>
<comment type="subcellular location">
    <subcellularLocation>
        <location evidence="1 9">Cell inner membrane</location>
        <topology evidence="1 9">Multi-pass membrane protein</topology>
    </subcellularLocation>
</comment>
<dbReference type="Pfam" id="PF00873">
    <property type="entry name" value="ACR_tran"/>
    <property type="match status" value="1"/>
</dbReference>
<evidence type="ECO:0000256" key="6">
    <source>
        <dbReference type="ARBA" id="ARBA00022692"/>
    </source>
</evidence>
<feature type="transmembrane region" description="Helical" evidence="9">
    <location>
        <begin position="977"/>
        <end position="997"/>
    </location>
</feature>
<dbReference type="InterPro" id="IPR004764">
    <property type="entry name" value="MdtF-like"/>
</dbReference>
<dbReference type="NCBIfam" id="NF000282">
    <property type="entry name" value="RND_permease_1"/>
    <property type="match status" value="1"/>
</dbReference>
<evidence type="ECO:0000256" key="1">
    <source>
        <dbReference type="ARBA" id="ARBA00004429"/>
    </source>
</evidence>
<dbReference type="Gene3D" id="3.30.70.1320">
    <property type="entry name" value="Multidrug efflux transporter AcrB pore domain like"/>
    <property type="match status" value="1"/>
</dbReference>
<keyword evidence="4" id="KW-1003">Cell membrane</keyword>
<comment type="caution">
    <text evidence="10">The sequence shown here is derived from an EMBL/GenBank/DDBJ whole genome shotgun (WGS) entry which is preliminary data.</text>
</comment>
<dbReference type="PANTHER" id="PTHR32063">
    <property type="match status" value="1"/>
</dbReference>
<protein>
    <recommendedName>
        <fullName evidence="9">Efflux pump membrane transporter</fullName>
    </recommendedName>
</protein>
<keyword evidence="8 9" id="KW-0472">Membrane</keyword>
<feature type="transmembrane region" description="Helical" evidence="9">
    <location>
        <begin position="882"/>
        <end position="899"/>
    </location>
</feature>
<feature type="transmembrane region" description="Helical" evidence="9">
    <location>
        <begin position="932"/>
        <end position="956"/>
    </location>
</feature>
<keyword evidence="7 9" id="KW-1133">Transmembrane helix</keyword>
<keyword evidence="5 9" id="KW-0997">Cell inner membrane</keyword>
<dbReference type="Gene3D" id="3.30.2090.10">
    <property type="entry name" value="Multidrug efflux transporter AcrB TolC docking domain, DN and DC subdomains"/>
    <property type="match status" value="2"/>
</dbReference>
<comment type="similarity">
    <text evidence="2 9">Belongs to the resistance-nodulation-cell division (RND) (TC 2.A.6) family.</text>
</comment>
<reference evidence="10 11" key="1">
    <citation type="submission" date="2023-07" db="EMBL/GenBank/DDBJ databases">
        <title>Genomic Encyclopedia of Type Strains, Phase IV (KMG-IV): sequencing the most valuable type-strain genomes for metagenomic binning, comparative biology and taxonomic classification.</title>
        <authorList>
            <person name="Goeker M."/>
        </authorList>
    </citation>
    <scope>NUCLEOTIDE SEQUENCE [LARGE SCALE GENOMIC DNA]</scope>
    <source>
        <strain evidence="10 11">DSM 19922</strain>
    </source>
</reference>
<feature type="transmembrane region" description="Helical" evidence="9">
    <location>
        <begin position="366"/>
        <end position="386"/>
    </location>
</feature>
<gene>
    <name evidence="10" type="ORF">QO018_002380</name>
</gene>
<dbReference type="InterPro" id="IPR001036">
    <property type="entry name" value="Acrflvin-R"/>
</dbReference>
<keyword evidence="11" id="KW-1185">Reference proteome</keyword>
<name>A0ABU0MJE3_9PROT</name>
<feature type="transmembrane region" description="Helical" evidence="9">
    <location>
        <begin position="906"/>
        <end position="926"/>
    </location>
</feature>
<proteinExistence type="inferred from homology"/>
<evidence type="ECO:0000256" key="5">
    <source>
        <dbReference type="ARBA" id="ARBA00022519"/>
    </source>
</evidence>
<dbReference type="Gene3D" id="3.30.70.1440">
    <property type="entry name" value="Multidrug efflux transporter AcrB pore domain"/>
    <property type="match status" value="1"/>
</dbReference>
<dbReference type="SUPFAM" id="SSF82866">
    <property type="entry name" value="Multidrug efflux transporter AcrB transmembrane domain"/>
    <property type="match status" value="2"/>
</dbReference>
<dbReference type="SUPFAM" id="SSF82693">
    <property type="entry name" value="Multidrug efflux transporter AcrB pore domain, PN1, PN2, PC1 and PC2 subdomains"/>
    <property type="match status" value="3"/>
</dbReference>
<dbReference type="RefSeq" id="WP_209981894.1">
    <property type="nucleotide sequence ID" value="NZ_JAGINO010000007.1"/>
</dbReference>
<dbReference type="InterPro" id="IPR027463">
    <property type="entry name" value="AcrB_DN_DC_subdom"/>
</dbReference>